<evidence type="ECO:0000256" key="1">
    <source>
        <dbReference type="ARBA" id="ARBA00007905"/>
    </source>
</evidence>
<comment type="similarity">
    <text evidence="1">Belongs to the aldo/keto reductase family.</text>
</comment>
<dbReference type="PANTHER" id="PTHR43827:SF14">
    <property type="entry name" value="NADP-DEPENDENT OXIDOREDUCTASE DOMAIN-CONTAINING PROTEIN"/>
    <property type="match status" value="1"/>
</dbReference>
<evidence type="ECO:0000256" key="4">
    <source>
        <dbReference type="PIRSR" id="PIRSR000097-1"/>
    </source>
</evidence>
<evidence type="ECO:0000256" key="3">
    <source>
        <dbReference type="ARBA" id="ARBA00049445"/>
    </source>
</evidence>
<evidence type="ECO:0000259" key="7">
    <source>
        <dbReference type="Pfam" id="PF00248"/>
    </source>
</evidence>
<protein>
    <recommendedName>
        <fullName evidence="7">NADP-dependent oxidoreductase domain-containing protein</fullName>
    </recommendedName>
</protein>
<dbReference type="PROSITE" id="PS00062">
    <property type="entry name" value="ALDOKETO_REDUCTASE_2"/>
    <property type="match status" value="1"/>
</dbReference>
<dbReference type="SUPFAM" id="SSF51430">
    <property type="entry name" value="NAD(P)-linked oxidoreductase"/>
    <property type="match status" value="1"/>
</dbReference>
<keyword evidence="9" id="KW-1185">Reference proteome</keyword>
<dbReference type="InterPro" id="IPR018170">
    <property type="entry name" value="Aldo/ket_reductase_CS"/>
</dbReference>
<accession>A0A2W6MTE9</accession>
<reference evidence="8 9" key="1">
    <citation type="submission" date="2017-03" db="EMBL/GenBank/DDBJ databases">
        <title>Genomic and clinical evidence uncovers the enterohepatic species Helicobacter valdiviensis as a potential human intestinal pathogen.</title>
        <authorList>
            <person name="Fresia P."/>
            <person name="Jara R."/>
            <person name="Sierra R."/>
            <person name="Ferres I."/>
            <person name="Greif G."/>
            <person name="Iraola G."/>
            <person name="Collado L."/>
        </authorList>
    </citation>
    <scope>NUCLEOTIDE SEQUENCE [LARGE SCALE GENOMIC DNA]</scope>
    <source>
        <strain evidence="8 9">WBE14</strain>
    </source>
</reference>
<dbReference type="FunFam" id="3.20.20.100:FF:000002">
    <property type="entry name" value="2,5-diketo-D-gluconic acid reductase A"/>
    <property type="match status" value="1"/>
</dbReference>
<keyword evidence="2" id="KW-0560">Oxidoreductase</keyword>
<organism evidence="8 9">
    <name type="scientific">Helicobacter valdiviensis</name>
    <dbReference type="NCBI Taxonomy" id="1458358"/>
    <lineage>
        <taxon>Bacteria</taxon>
        <taxon>Pseudomonadati</taxon>
        <taxon>Campylobacterota</taxon>
        <taxon>Epsilonproteobacteria</taxon>
        <taxon>Campylobacterales</taxon>
        <taxon>Helicobacteraceae</taxon>
        <taxon>Helicobacter</taxon>
    </lineage>
</organism>
<dbReference type="Pfam" id="PF00248">
    <property type="entry name" value="Aldo_ket_red"/>
    <property type="match status" value="1"/>
</dbReference>
<dbReference type="Gene3D" id="3.20.20.100">
    <property type="entry name" value="NADP-dependent oxidoreductase domain"/>
    <property type="match status" value="1"/>
</dbReference>
<dbReference type="PANTHER" id="PTHR43827">
    <property type="entry name" value="2,5-DIKETO-D-GLUCONIC ACID REDUCTASE"/>
    <property type="match status" value="1"/>
</dbReference>
<dbReference type="AlphaFoldDB" id="A0A2W6MTE9"/>
<feature type="domain" description="NADP-dependent oxidoreductase" evidence="7">
    <location>
        <begin position="15"/>
        <end position="255"/>
    </location>
</feature>
<dbReference type="Proteomes" id="UP000249746">
    <property type="component" value="Unassembled WGS sequence"/>
</dbReference>
<comment type="caution">
    <text evidence="8">The sequence shown here is derived from an EMBL/GenBank/DDBJ whole genome shotgun (WGS) entry which is preliminary data.</text>
</comment>
<evidence type="ECO:0000256" key="6">
    <source>
        <dbReference type="PIRSR" id="PIRSR000097-3"/>
    </source>
</evidence>
<dbReference type="OrthoDB" id="5328358at2"/>
<dbReference type="InterPro" id="IPR023210">
    <property type="entry name" value="NADP_OxRdtase_dom"/>
</dbReference>
<dbReference type="CDD" id="cd19071">
    <property type="entry name" value="AKR_AKR1-5-like"/>
    <property type="match status" value="1"/>
</dbReference>
<feature type="binding site" evidence="5">
    <location>
        <position position="105"/>
    </location>
    <ligand>
        <name>substrate</name>
    </ligand>
</feature>
<dbReference type="EMBL" id="NBIU01000022">
    <property type="protein sequence ID" value="PZT47747.1"/>
    <property type="molecule type" value="Genomic_DNA"/>
</dbReference>
<evidence type="ECO:0000256" key="2">
    <source>
        <dbReference type="ARBA" id="ARBA00023002"/>
    </source>
</evidence>
<dbReference type="PIRSF" id="PIRSF000097">
    <property type="entry name" value="AKR"/>
    <property type="match status" value="1"/>
</dbReference>
<feature type="active site" description="Proton donor" evidence="4">
    <location>
        <position position="48"/>
    </location>
</feature>
<proteinExistence type="inferred from homology"/>
<dbReference type="GO" id="GO:0016616">
    <property type="term" value="F:oxidoreductase activity, acting on the CH-OH group of donors, NAD or NADP as acceptor"/>
    <property type="evidence" value="ECO:0007669"/>
    <property type="project" value="UniProtKB-ARBA"/>
</dbReference>
<comment type="catalytic activity">
    <reaction evidence="3">
        <text>hydroxyacetone + NADP(+) = methylglyoxal + NADPH + H(+)</text>
        <dbReference type="Rhea" id="RHEA:27986"/>
        <dbReference type="ChEBI" id="CHEBI:15378"/>
        <dbReference type="ChEBI" id="CHEBI:17158"/>
        <dbReference type="ChEBI" id="CHEBI:27957"/>
        <dbReference type="ChEBI" id="CHEBI:57783"/>
        <dbReference type="ChEBI" id="CHEBI:58349"/>
    </reaction>
</comment>
<feature type="site" description="Lowers pKa of active site Tyr" evidence="6">
    <location>
        <position position="73"/>
    </location>
</feature>
<dbReference type="RefSeq" id="WP_111230166.1">
    <property type="nucleotide sequence ID" value="NZ_NBIU01000022.1"/>
</dbReference>
<evidence type="ECO:0000313" key="9">
    <source>
        <dbReference type="Proteomes" id="UP000249746"/>
    </source>
</evidence>
<evidence type="ECO:0000313" key="8">
    <source>
        <dbReference type="EMBL" id="PZT47747.1"/>
    </source>
</evidence>
<sequence length="266" mass="31099">MEYKLLNNGIKIPVLGFGTARMQGEECYKSVSEALECGYRLIDTAQMYENHKDIARALQASQIPREELFVMSKISHNFNFLQTKEQIYRILEELSLEYLDLLLIHEPYSNSLEIYEAMQEAYESKLVKSLGVSNFNEKFLFKFMQKVAIKPVLNQCETHLLYQQKSLRIMLLKHDIFLQSWSPFIANQNGILKHPLLNDLAKKYSKTPAQIILNFFYRLGILLIPKSSNLQRMKENLEIFDFGLEDGDLQKLKNLDTGKSFFGWYE</sequence>
<dbReference type="InterPro" id="IPR036812">
    <property type="entry name" value="NAD(P)_OxRdtase_dom_sf"/>
</dbReference>
<dbReference type="PROSITE" id="PS00063">
    <property type="entry name" value="ALDOKETO_REDUCTASE_3"/>
    <property type="match status" value="1"/>
</dbReference>
<evidence type="ECO:0000256" key="5">
    <source>
        <dbReference type="PIRSR" id="PIRSR000097-2"/>
    </source>
</evidence>
<dbReference type="PRINTS" id="PR00069">
    <property type="entry name" value="ALDKETRDTASE"/>
</dbReference>
<dbReference type="InterPro" id="IPR020471">
    <property type="entry name" value="AKR"/>
</dbReference>
<name>A0A2W6MTE9_9HELI</name>
<gene>
    <name evidence="8" type="ORF">B6S12_07410</name>
</gene>